<keyword evidence="6" id="KW-0539">Nucleus</keyword>
<name>A0A498JYN6_MALDO</name>
<gene>
    <name evidence="9" type="ORF">DVH24_000675</name>
</gene>
<evidence type="ECO:0000259" key="8">
    <source>
        <dbReference type="PROSITE" id="PS51032"/>
    </source>
</evidence>
<evidence type="ECO:0000256" key="7">
    <source>
        <dbReference type="ARBA" id="ARBA00024343"/>
    </source>
</evidence>
<evidence type="ECO:0000256" key="5">
    <source>
        <dbReference type="ARBA" id="ARBA00023163"/>
    </source>
</evidence>
<evidence type="ECO:0000256" key="3">
    <source>
        <dbReference type="ARBA" id="ARBA00023125"/>
    </source>
</evidence>
<dbReference type="InterPro" id="IPR001471">
    <property type="entry name" value="AP2/ERF_dom"/>
</dbReference>
<dbReference type="PANTHER" id="PTHR31985">
    <property type="entry name" value="ETHYLENE-RESPONSIVE TRANSCRIPTION FACTOR ERF042-RELATED"/>
    <property type="match status" value="1"/>
</dbReference>
<dbReference type="CDD" id="cd00018">
    <property type="entry name" value="AP2"/>
    <property type="match status" value="1"/>
</dbReference>
<evidence type="ECO:0000256" key="1">
    <source>
        <dbReference type="ARBA" id="ARBA00004123"/>
    </source>
</evidence>
<keyword evidence="10" id="KW-1185">Reference proteome</keyword>
<dbReference type="PROSITE" id="PS51032">
    <property type="entry name" value="AP2_ERF"/>
    <property type="match status" value="1"/>
</dbReference>
<dbReference type="InterPro" id="IPR036955">
    <property type="entry name" value="AP2/ERF_dom_sf"/>
</dbReference>
<dbReference type="GO" id="GO:0003677">
    <property type="term" value="F:DNA binding"/>
    <property type="evidence" value="ECO:0007669"/>
    <property type="project" value="UniProtKB-KW"/>
</dbReference>
<dbReference type="SMART" id="SM00380">
    <property type="entry name" value="AP2"/>
    <property type="match status" value="1"/>
</dbReference>
<dbReference type="STRING" id="3750.A0A498JYN6"/>
<comment type="caution">
    <text evidence="9">The sequence shown here is derived from an EMBL/GenBank/DDBJ whole genome shotgun (WGS) entry which is preliminary data.</text>
</comment>
<dbReference type="PRINTS" id="PR00367">
    <property type="entry name" value="ETHRSPELEMNT"/>
</dbReference>
<reference evidence="9 10" key="1">
    <citation type="submission" date="2018-10" db="EMBL/GenBank/DDBJ databases">
        <title>A high-quality apple genome assembly.</title>
        <authorList>
            <person name="Hu J."/>
        </authorList>
    </citation>
    <scope>NUCLEOTIDE SEQUENCE [LARGE SCALE GENOMIC DNA]</scope>
    <source>
        <strain evidence="10">cv. HFTH1</strain>
        <tissue evidence="9">Young leaf</tissue>
    </source>
</reference>
<dbReference type="PANTHER" id="PTHR31985:SF273">
    <property type="entry name" value="ETHYLENE-RESPONSIVE TRANSCRIPTION FACTOR ERF017"/>
    <property type="match status" value="1"/>
</dbReference>
<dbReference type="SMR" id="A0A498JYN6"/>
<dbReference type="GO" id="GO:0003700">
    <property type="term" value="F:DNA-binding transcription factor activity"/>
    <property type="evidence" value="ECO:0007669"/>
    <property type="project" value="InterPro"/>
</dbReference>
<protein>
    <recommendedName>
        <fullName evidence="8">AP2/ERF domain-containing protein</fullName>
    </recommendedName>
</protein>
<evidence type="ECO:0000256" key="4">
    <source>
        <dbReference type="ARBA" id="ARBA00023159"/>
    </source>
</evidence>
<feature type="domain" description="AP2/ERF" evidence="8">
    <location>
        <begin position="20"/>
        <end position="82"/>
    </location>
</feature>
<evidence type="ECO:0000256" key="6">
    <source>
        <dbReference type="ARBA" id="ARBA00023242"/>
    </source>
</evidence>
<keyword evidence="5" id="KW-0804">Transcription</keyword>
<keyword evidence="4" id="KW-0010">Activator</keyword>
<dbReference type="EMBL" id="RDQH01000330">
    <property type="protein sequence ID" value="RXI00441.1"/>
    <property type="molecule type" value="Genomic_DNA"/>
</dbReference>
<organism evidence="9 10">
    <name type="scientific">Malus domestica</name>
    <name type="common">Apple</name>
    <name type="synonym">Pyrus malus</name>
    <dbReference type="NCBI Taxonomy" id="3750"/>
    <lineage>
        <taxon>Eukaryota</taxon>
        <taxon>Viridiplantae</taxon>
        <taxon>Streptophyta</taxon>
        <taxon>Embryophyta</taxon>
        <taxon>Tracheophyta</taxon>
        <taxon>Spermatophyta</taxon>
        <taxon>Magnoliopsida</taxon>
        <taxon>eudicotyledons</taxon>
        <taxon>Gunneridae</taxon>
        <taxon>Pentapetalae</taxon>
        <taxon>rosids</taxon>
        <taxon>fabids</taxon>
        <taxon>Rosales</taxon>
        <taxon>Rosaceae</taxon>
        <taxon>Amygdaloideae</taxon>
        <taxon>Maleae</taxon>
        <taxon>Malus</taxon>
    </lineage>
</organism>
<evidence type="ECO:0000313" key="10">
    <source>
        <dbReference type="Proteomes" id="UP000290289"/>
    </source>
</evidence>
<evidence type="ECO:0000313" key="9">
    <source>
        <dbReference type="EMBL" id="RXI00441.1"/>
    </source>
</evidence>
<dbReference type="GO" id="GO:0005634">
    <property type="term" value="C:nucleus"/>
    <property type="evidence" value="ECO:0007669"/>
    <property type="project" value="UniProtKB-SubCell"/>
</dbReference>
<sequence length="105" mass="12360">MDMGRTSTLKKVWRQRAPGHYKGVQMRAWGRWVSEIRLPKSGIKIWLGTYDAPDQAARAYDAAVYSLPLSPFLRKDICLFFELLCVFNDLAFLFKCWYMNKRYDA</sequence>
<accession>A0A498JYN6</accession>
<proteinExistence type="inferred from homology"/>
<dbReference type="SUPFAM" id="SSF54171">
    <property type="entry name" value="DNA-binding domain"/>
    <property type="match status" value="1"/>
</dbReference>
<dbReference type="Proteomes" id="UP000290289">
    <property type="component" value="Chromosome 4"/>
</dbReference>
<dbReference type="InterPro" id="IPR051032">
    <property type="entry name" value="AP2/ERF_TF_ERF_subfamily"/>
</dbReference>
<dbReference type="InterPro" id="IPR016177">
    <property type="entry name" value="DNA-bd_dom_sf"/>
</dbReference>
<dbReference type="Pfam" id="PF00847">
    <property type="entry name" value="AP2"/>
    <property type="match status" value="1"/>
</dbReference>
<comment type="subcellular location">
    <subcellularLocation>
        <location evidence="1">Nucleus</location>
    </subcellularLocation>
</comment>
<keyword evidence="3" id="KW-0238">DNA-binding</keyword>
<dbReference type="AlphaFoldDB" id="A0A498JYN6"/>
<keyword evidence="2" id="KW-0805">Transcription regulation</keyword>
<dbReference type="Gene3D" id="3.30.730.10">
    <property type="entry name" value="AP2/ERF domain"/>
    <property type="match status" value="1"/>
</dbReference>
<evidence type="ECO:0000256" key="2">
    <source>
        <dbReference type="ARBA" id="ARBA00023015"/>
    </source>
</evidence>
<comment type="similarity">
    <text evidence="7">Belongs to the AP2/ERF transcription factor family. ERF subfamily.</text>
</comment>